<gene>
    <name evidence="1" type="ORF">CP49_09875</name>
</gene>
<organism evidence="1 2">
    <name type="scientific">Bradyrhizobium valentinum</name>
    <dbReference type="NCBI Taxonomy" id="1518501"/>
    <lineage>
        <taxon>Bacteria</taxon>
        <taxon>Pseudomonadati</taxon>
        <taxon>Pseudomonadota</taxon>
        <taxon>Alphaproteobacteria</taxon>
        <taxon>Hyphomicrobiales</taxon>
        <taxon>Nitrobacteraceae</taxon>
        <taxon>Bradyrhizobium</taxon>
    </lineage>
</organism>
<dbReference type="AlphaFoldDB" id="A0A0R3LCU0"/>
<comment type="caution">
    <text evidence="1">The sequence shown here is derived from an EMBL/GenBank/DDBJ whole genome shotgun (WGS) entry which is preliminary data.</text>
</comment>
<evidence type="ECO:0000313" key="1">
    <source>
        <dbReference type="EMBL" id="KRR03333.1"/>
    </source>
</evidence>
<accession>A0A0R3LCU0</accession>
<dbReference type="STRING" id="1518501.CQ10_17155"/>
<dbReference type="EMBL" id="LLXX01000141">
    <property type="protein sequence ID" value="KRR03333.1"/>
    <property type="molecule type" value="Genomic_DNA"/>
</dbReference>
<name>A0A0R3LCU0_9BRAD</name>
<keyword evidence="2" id="KW-1185">Reference proteome</keyword>
<evidence type="ECO:0000313" key="2">
    <source>
        <dbReference type="Proteomes" id="UP000051913"/>
    </source>
</evidence>
<reference evidence="1 2" key="1">
    <citation type="submission" date="2014-03" db="EMBL/GenBank/DDBJ databases">
        <title>Bradyrhizobium valentinum sp. nov., isolated from effective nodules of Lupinus mariae-josephae, a lupine endemic of basic-lime soils in Eastern Spain.</title>
        <authorList>
            <person name="Duran D."/>
            <person name="Rey L."/>
            <person name="Navarro A."/>
            <person name="Busquets A."/>
            <person name="Imperial J."/>
            <person name="Ruiz-Argueso T."/>
        </authorList>
    </citation>
    <scope>NUCLEOTIDE SEQUENCE [LARGE SCALE GENOMIC DNA]</scope>
    <source>
        <strain evidence="1 2">LmjM3</strain>
    </source>
</reference>
<sequence>MGAVEVGVDDETTLLEPEPHIPDIPAVSIVPEVAETPDVPRMLDEFDIPDEVDAPDIVVLPVIAALPAVVAVAGDPVPIPIPPPSKLAVDPNIDDGDVPTVEHAVPLAVLGIVIVPVTPVGAGLSPGEVISVEPSGIPVGPTDVPGLTPSGDVAPRVGVVTIAPTCAMAPVEARSAGSIARLNENLNRILRVNPPAPRPERIDDSERGFAISITTASRSIRAIAIGGIDSGTVERRRAAWSRSKE</sequence>
<protein>
    <submittedName>
        <fullName evidence="1">Uncharacterized protein</fullName>
    </submittedName>
</protein>
<proteinExistence type="predicted"/>
<dbReference type="Proteomes" id="UP000051913">
    <property type="component" value="Unassembled WGS sequence"/>
</dbReference>